<protein>
    <recommendedName>
        <fullName evidence="1">HNH nuclease domain-containing protein</fullName>
    </recommendedName>
</protein>
<dbReference type="InterPro" id="IPR003615">
    <property type="entry name" value="HNH_nuc"/>
</dbReference>
<accession>A0A6B1D8J4</accession>
<dbReference type="AlphaFoldDB" id="A0A6B1D8J4"/>
<organism evidence="2">
    <name type="scientific">Caldilineaceae bacterium SB0661_bin_32</name>
    <dbReference type="NCBI Taxonomy" id="2605255"/>
    <lineage>
        <taxon>Bacteria</taxon>
        <taxon>Bacillati</taxon>
        <taxon>Chloroflexota</taxon>
        <taxon>Caldilineae</taxon>
        <taxon>Caldilineales</taxon>
        <taxon>Caldilineaceae</taxon>
    </lineage>
</organism>
<proteinExistence type="predicted"/>
<reference evidence="2" key="1">
    <citation type="submission" date="2019-09" db="EMBL/GenBank/DDBJ databases">
        <title>Characterisation of the sponge microbiome using genome-centric metagenomics.</title>
        <authorList>
            <person name="Engelberts J.P."/>
            <person name="Robbins S.J."/>
            <person name="De Goeij J.M."/>
            <person name="Aranda M."/>
            <person name="Bell S.C."/>
            <person name="Webster N.S."/>
        </authorList>
    </citation>
    <scope>NUCLEOTIDE SEQUENCE</scope>
    <source>
        <strain evidence="2">SB0661_bin_32</strain>
    </source>
</reference>
<dbReference type="Pfam" id="PF13391">
    <property type="entry name" value="HNH_2"/>
    <property type="match status" value="1"/>
</dbReference>
<gene>
    <name evidence="2" type="ORF">F4X14_15460</name>
</gene>
<sequence>MNLGLQPVALEAAHIKWHQAGGPDLEINGLALCSLHHKLFDRGAFTLSNNLDILVSDDAHGTAGFHEWLMRFHGEKLNFPQRQTYYPSEDFTRWHVKEVFQGEYRDS</sequence>
<evidence type="ECO:0000313" key="2">
    <source>
        <dbReference type="EMBL" id="MYC96360.1"/>
    </source>
</evidence>
<dbReference type="EMBL" id="VXMH01000077">
    <property type="protein sequence ID" value="MYC96360.1"/>
    <property type="molecule type" value="Genomic_DNA"/>
</dbReference>
<name>A0A6B1D8J4_9CHLR</name>
<feature type="domain" description="HNH nuclease" evidence="1">
    <location>
        <begin position="8"/>
        <end position="47"/>
    </location>
</feature>
<comment type="caution">
    <text evidence="2">The sequence shown here is derived from an EMBL/GenBank/DDBJ whole genome shotgun (WGS) entry which is preliminary data.</text>
</comment>
<evidence type="ECO:0000259" key="1">
    <source>
        <dbReference type="Pfam" id="PF13391"/>
    </source>
</evidence>